<dbReference type="AlphaFoldDB" id="A0A9D9EQ41"/>
<dbReference type="EMBL" id="JADIMS010000168">
    <property type="protein sequence ID" value="MBO8451237.1"/>
    <property type="molecule type" value="Genomic_DNA"/>
</dbReference>
<evidence type="ECO:0000313" key="2">
    <source>
        <dbReference type="EMBL" id="MBO8451237.1"/>
    </source>
</evidence>
<keyword evidence="1" id="KW-0732">Signal</keyword>
<dbReference type="InterPro" id="IPR011250">
    <property type="entry name" value="OMP/PagP_B-barrel"/>
</dbReference>
<dbReference type="Proteomes" id="UP000823616">
    <property type="component" value="Unassembled WGS sequence"/>
</dbReference>
<feature type="signal peptide" evidence="1">
    <location>
        <begin position="1"/>
        <end position="20"/>
    </location>
</feature>
<sequence>MKKALVVLLALVLAGSLVFAQEEAGITFGSWGRALWNVAGGTNDDPVTDVHQSWGGDAPRTSLNVRGDSDNVSYALDIFGNGSTISVGDNAYIEVRPGDWAALTLGKMDKNETRGDACFGLWNWDRIGVLKAAYADQEGWIFGDLSDADGFGLSARLYPIEGLTIGAALPLGSGEGNAATLSDAYTKAANYFVMYNIDGIGKIKVGYDTVADGVERTDLSEKAYGVINAAFDLVAVENFYFAVGGFIPTATICKKPGADWTVEDGFNSLEQDIRVNAYARYSMDPFAFHVLFGTKINTFDVGDGKEDGAFGFSVGAGIDWNVLDNVPVFLDVRYANGVYMAHDSSDNNDCFTVAAGVSKKWSNGELGIAFECATNGYGRYTHDADEFVWTIPVKFEYSF</sequence>
<reference evidence="2" key="1">
    <citation type="submission" date="2020-10" db="EMBL/GenBank/DDBJ databases">
        <authorList>
            <person name="Gilroy R."/>
        </authorList>
    </citation>
    <scope>NUCLEOTIDE SEQUENCE</scope>
    <source>
        <strain evidence="2">B3-4054</strain>
    </source>
</reference>
<evidence type="ECO:0000256" key="1">
    <source>
        <dbReference type="SAM" id="SignalP"/>
    </source>
</evidence>
<protein>
    <submittedName>
        <fullName evidence="2">Uncharacterized protein</fullName>
    </submittedName>
</protein>
<reference evidence="2" key="2">
    <citation type="journal article" date="2021" name="PeerJ">
        <title>Extensive microbial diversity within the chicken gut microbiome revealed by metagenomics and culture.</title>
        <authorList>
            <person name="Gilroy R."/>
            <person name="Ravi A."/>
            <person name="Getino M."/>
            <person name="Pursley I."/>
            <person name="Horton D.L."/>
            <person name="Alikhan N.F."/>
            <person name="Baker D."/>
            <person name="Gharbi K."/>
            <person name="Hall N."/>
            <person name="Watson M."/>
            <person name="Adriaenssens E.M."/>
            <person name="Foster-Nyarko E."/>
            <person name="Jarju S."/>
            <person name="Secka A."/>
            <person name="Antonio M."/>
            <person name="Oren A."/>
            <person name="Chaudhuri R.R."/>
            <person name="La Ragione R."/>
            <person name="Hildebrand F."/>
            <person name="Pallen M.J."/>
        </authorList>
    </citation>
    <scope>NUCLEOTIDE SEQUENCE</scope>
    <source>
        <strain evidence="2">B3-4054</strain>
    </source>
</reference>
<gene>
    <name evidence="2" type="ORF">IAA96_09065</name>
</gene>
<evidence type="ECO:0000313" key="3">
    <source>
        <dbReference type="Proteomes" id="UP000823616"/>
    </source>
</evidence>
<proteinExistence type="predicted"/>
<feature type="chain" id="PRO_5039570916" evidence="1">
    <location>
        <begin position="21"/>
        <end position="399"/>
    </location>
</feature>
<dbReference type="Gene3D" id="2.40.160.20">
    <property type="match status" value="1"/>
</dbReference>
<organism evidence="2 3">
    <name type="scientific">Candidatus Avitreponema avistercoris</name>
    <dbReference type="NCBI Taxonomy" id="2840705"/>
    <lineage>
        <taxon>Bacteria</taxon>
        <taxon>Pseudomonadati</taxon>
        <taxon>Spirochaetota</taxon>
        <taxon>Spirochaetia</taxon>
        <taxon>Spirochaetales</taxon>
        <taxon>Candidatus Avitreponema</taxon>
    </lineage>
</organism>
<name>A0A9D9EQ41_9SPIR</name>
<dbReference type="SUPFAM" id="SSF56925">
    <property type="entry name" value="OMPA-like"/>
    <property type="match status" value="1"/>
</dbReference>
<comment type="caution">
    <text evidence="2">The sequence shown here is derived from an EMBL/GenBank/DDBJ whole genome shotgun (WGS) entry which is preliminary data.</text>
</comment>
<accession>A0A9D9EQ41</accession>